<proteinExistence type="predicted"/>
<protein>
    <submittedName>
        <fullName evidence="1">Uncharacterized protein</fullName>
    </submittedName>
</protein>
<dbReference type="AlphaFoldDB" id="A0A0A8Z1V4"/>
<sequence>MQLTPLPCPMHTEQIVLIRPLAAPLKKNCG</sequence>
<dbReference type="EMBL" id="GBRH01266272">
    <property type="protein sequence ID" value="JAD31623.1"/>
    <property type="molecule type" value="Transcribed_RNA"/>
</dbReference>
<accession>A0A0A8Z1V4</accession>
<reference evidence="1" key="1">
    <citation type="submission" date="2014-09" db="EMBL/GenBank/DDBJ databases">
        <authorList>
            <person name="Magalhaes I.L.F."/>
            <person name="Oliveira U."/>
            <person name="Santos F.R."/>
            <person name="Vidigal T.H.D.A."/>
            <person name="Brescovit A.D."/>
            <person name="Santos A.J."/>
        </authorList>
    </citation>
    <scope>NUCLEOTIDE SEQUENCE</scope>
    <source>
        <tissue evidence="1">Shoot tissue taken approximately 20 cm above the soil surface</tissue>
    </source>
</reference>
<organism evidence="1">
    <name type="scientific">Arundo donax</name>
    <name type="common">Giant reed</name>
    <name type="synonym">Donax arundinaceus</name>
    <dbReference type="NCBI Taxonomy" id="35708"/>
    <lineage>
        <taxon>Eukaryota</taxon>
        <taxon>Viridiplantae</taxon>
        <taxon>Streptophyta</taxon>
        <taxon>Embryophyta</taxon>
        <taxon>Tracheophyta</taxon>
        <taxon>Spermatophyta</taxon>
        <taxon>Magnoliopsida</taxon>
        <taxon>Liliopsida</taxon>
        <taxon>Poales</taxon>
        <taxon>Poaceae</taxon>
        <taxon>PACMAD clade</taxon>
        <taxon>Arundinoideae</taxon>
        <taxon>Arundineae</taxon>
        <taxon>Arundo</taxon>
    </lineage>
</organism>
<name>A0A0A8Z1V4_ARUDO</name>
<reference evidence="1" key="2">
    <citation type="journal article" date="2015" name="Data Brief">
        <title>Shoot transcriptome of the giant reed, Arundo donax.</title>
        <authorList>
            <person name="Barrero R.A."/>
            <person name="Guerrero F.D."/>
            <person name="Moolhuijzen P."/>
            <person name="Goolsby J.A."/>
            <person name="Tidwell J."/>
            <person name="Bellgard S.E."/>
            <person name="Bellgard M.I."/>
        </authorList>
    </citation>
    <scope>NUCLEOTIDE SEQUENCE</scope>
    <source>
        <tissue evidence="1">Shoot tissue taken approximately 20 cm above the soil surface</tissue>
    </source>
</reference>
<evidence type="ECO:0000313" key="1">
    <source>
        <dbReference type="EMBL" id="JAD31623.1"/>
    </source>
</evidence>